<accession>A0A4Y2MD06</accession>
<evidence type="ECO:0000313" key="2">
    <source>
        <dbReference type="Proteomes" id="UP000499080"/>
    </source>
</evidence>
<proteinExistence type="predicted"/>
<organism evidence="1 2">
    <name type="scientific">Araneus ventricosus</name>
    <name type="common">Orbweaver spider</name>
    <name type="synonym">Epeira ventricosa</name>
    <dbReference type="NCBI Taxonomy" id="182803"/>
    <lineage>
        <taxon>Eukaryota</taxon>
        <taxon>Metazoa</taxon>
        <taxon>Ecdysozoa</taxon>
        <taxon>Arthropoda</taxon>
        <taxon>Chelicerata</taxon>
        <taxon>Arachnida</taxon>
        <taxon>Araneae</taxon>
        <taxon>Araneomorphae</taxon>
        <taxon>Entelegynae</taxon>
        <taxon>Araneoidea</taxon>
        <taxon>Araneidae</taxon>
        <taxon>Araneus</taxon>
    </lineage>
</organism>
<evidence type="ECO:0000313" key="1">
    <source>
        <dbReference type="EMBL" id="GBN24364.1"/>
    </source>
</evidence>
<gene>
    <name evidence="1" type="ORF">AVEN_40851_1</name>
</gene>
<dbReference type="EMBL" id="BGPR01007108">
    <property type="protein sequence ID" value="GBN24364.1"/>
    <property type="molecule type" value="Genomic_DNA"/>
</dbReference>
<keyword evidence="2" id="KW-1185">Reference proteome</keyword>
<reference evidence="1 2" key="1">
    <citation type="journal article" date="2019" name="Sci. Rep.">
        <title>Orb-weaving spider Araneus ventricosus genome elucidates the spidroin gene catalogue.</title>
        <authorList>
            <person name="Kono N."/>
            <person name="Nakamura H."/>
            <person name="Ohtoshi R."/>
            <person name="Moran D.A.P."/>
            <person name="Shinohara A."/>
            <person name="Yoshida Y."/>
            <person name="Fujiwara M."/>
            <person name="Mori M."/>
            <person name="Tomita M."/>
            <person name="Arakawa K."/>
        </authorList>
    </citation>
    <scope>NUCLEOTIDE SEQUENCE [LARGE SCALE GENOMIC DNA]</scope>
</reference>
<name>A0A4Y2MD06_ARAVE</name>
<protein>
    <submittedName>
        <fullName evidence="1">Uncharacterized protein</fullName>
    </submittedName>
</protein>
<sequence>MRNLSKQPLDATASSDLDSGFLTFTKTQALWTHDPQRSIPRLLDSVLRKYIDAGLSKIVSFTSLSFYVDTHFLMFYTIQGSRVVVPSGKGMLSDLEGSGVENYSLKICL</sequence>
<dbReference type="AlphaFoldDB" id="A0A4Y2MD06"/>
<dbReference type="Proteomes" id="UP000499080">
    <property type="component" value="Unassembled WGS sequence"/>
</dbReference>
<comment type="caution">
    <text evidence="1">The sequence shown here is derived from an EMBL/GenBank/DDBJ whole genome shotgun (WGS) entry which is preliminary data.</text>
</comment>